<dbReference type="Pfam" id="PF13414">
    <property type="entry name" value="TPR_11"/>
    <property type="match status" value="1"/>
</dbReference>
<dbReference type="GO" id="GO:0035269">
    <property type="term" value="P:protein O-linked glycosylation via mannose"/>
    <property type="evidence" value="ECO:0007669"/>
    <property type="project" value="TreeGrafter"/>
</dbReference>
<reference evidence="4" key="1">
    <citation type="submission" date="2019-03" db="EMBL/GenBank/DDBJ databases">
        <title>Lake Tanganyika Metagenome-Assembled Genomes (MAGs).</title>
        <authorList>
            <person name="Tran P."/>
        </authorList>
    </citation>
    <scope>NUCLEOTIDE SEQUENCE</scope>
    <source>
        <strain evidence="4">M_DeepCast_400m_m2_100</strain>
    </source>
</reference>
<evidence type="ECO:0000256" key="3">
    <source>
        <dbReference type="SAM" id="Phobius"/>
    </source>
</evidence>
<dbReference type="EMBL" id="VGIY01000307">
    <property type="protein sequence ID" value="MBM3318263.1"/>
    <property type="molecule type" value="Genomic_DNA"/>
</dbReference>
<dbReference type="GO" id="GO:0000030">
    <property type="term" value="F:mannosyltransferase activity"/>
    <property type="evidence" value="ECO:0007669"/>
    <property type="project" value="TreeGrafter"/>
</dbReference>
<dbReference type="Pfam" id="PF13181">
    <property type="entry name" value="TPR_8"/>
    <property type="match status" value="1"/>
</dbReference>
<comment type="caution">
    <text evidence="4">The sequence shown here is derived from an EMBL/GenBank/DDBJ whole genome shotgun (WGS) entry which is preliminary data.</text>
</comment>
<dbReference type="PROSITE" id="PS50293">
    <property type="entry name" value="TPR_REGION"/>
    <property type="match status" value="2"/>
</dbReference>
<evidence type="ECO:0000256" key="1">
    <source>
        <dbReference type="PROSITE-ProRule" id="PRU00339"/>
    </source>
</evidence>
<sequence length="319" mass="33800">MRISAPEPAGRGPGTGRRGRLRGRALGLALLALAAGAVALVAGGFGRDALRALAGGSIGRGSPGPDDRGLTRTTGAPSRDSRTAETHNSRGVALAGEGRIDEAIAEYRRAIALDPDLPHVRFNLSNALRAKGRMAEMVAELEHTVRLQPGFAEAWSNLGLGLAMLNRLEEAAAAHRRVIELRPDQAVGHVHLGTVLFNMGRISESMASYERALEVDPRSAVALRQLAWIQATHQDPALRDPARAIELAERADEVAGGADARALDALAVAYAAAQRPADALRAAERALDLALREKDAAMAELMRQRIRQFQSSGADAPGR</sequence>
<keyword evidence="3" id="KW-1133">Transmembrane helix</keyword>
<dbReference type="PROSITE" id="PS50005">
    <property type="entry name" value="TPR"/>
    <property type="match status" value="3"/>
</dbReference>
<keyword evidence="3" id="KW-0812">Transmembrane</keyword>
<gene>
    <name evidence="4" type="ORF">FJY75_10485</name>
</gene>
<dbReference type="InterPro" id="IPR019734">
    <property type="entry name" value="TPR_rpt"/>
</dbReference>
<accession>A0A937X999</accession>
<evidence type="ECO:0000256" key="2">
    <source>
        <dbReference type="SAM" id="MobiDB-lite"/>
    </source>
</evidence>
<feature type="repeat" description="TPR" evidence="1">
    <location>
        <begin position="186"/>
        <end position="219"/>
    </location>
</feature>
<feature type="compositionally biased region" description="Basic and acidic residues" evidence="2">
    <location>
        <begin position="79"/>
        <end position="88"/>
    </location>
</feature>
<evidence type="ECO:0000313" key="4">
    <source>
        <dbReference type="EMBL" id="MBM3318263.1"/>
    </source>
</evidence>
<protein>
    <submittedName>
        <fullName evidence="4">Tetratricopeptide repeat protein</fullName>
    </submittedName>
</protein>
<dbReference type="PANTHER" id="PTHR44216">
    <property type="entry name" value="PROTEIN O-MANNOSYL-TRANSFERASE TMTC2"/>
    <property type="match status" value="1"/>
</dbReference>
<feature type="repeat" description="TPR" evidence="1">
    <location>
        <begin position="152"/>
        <end position="185"/>
    </location>
</feature>
<keyword evidence="3" id="KW-0472">Membrane</keyword>
<dbReference type="InterPro" id="IPR011990">
    <property type="entry name" value="TPR-like_helical_dom_sf"/>
</dbReference>
<feature type="transmembrane region" description="Helical" evidence="3">
    <location>
        <begin position="25"/>
        <end position="45"/>
    </location>
</feature>
<keyword evidence="1" id="KW-0802">TPR repeat</keyword>
<name>A0A937X999_UNCEI</name>
<dbReference type="SUPFAM" id="SSF48452">
    <property type="entry name" value="TPR-like"/>
    <property type="match status" value="1"/>
</dbReference>
<dbReference type="InterPro" id="IPR052384">
    <property type="entry name" value="TMTC_O-mannosyltransferase"/>
</dbReference>
<dbReference type="SMART" id="SM00028">
    <property type="entry name" value="TPR"/>
    <property type="match status" value="5"/>
</dbReference>
<evidence type="ECO:0000313" key="5">
    <source>
        <dbReference type="Proteomes" id="UP000748308"/>
    </source>
</evidence>
<dbReference type="PANTHER" id="PTHR44216:SF3">
    <property type="entry name" value="PROTEIN O-MANNOSYL-TRANSFERASE TMTC2"/>
    <property type="match status" value="1"/>
</dbReference>
<feature type="region of interest" description="Disordered" evidence="2">
    <location>
        <begin position="56"/>
        <end position="90"/>
    </location>
</feature>
<organism evidence="4 5">
    <name type="scientific">Eiseniibacteriota bacterium</name>
    <dbReference type="NCBI Taxonomy" id="2212470"/>
    <lineage>
        <taxon>Bacteria</taxon>
        <taxon>Candidatus Eiseniibacteriota</taxon>
    </lineage>
</organism>
<dbReference type="Gene3D" id="1.25.40.10">
    <property type="entry name" value="Tetratricopeptide repeat domain"/>
    <property type="match status" value="1"/>
</dbReference>
<dbReference type="AlphaFoldDB" id="A0A937X999"/>
<dbReference type="Proteomes" id="UP000748308">
    <property type="component" value="Unassembled WGS sequence"/>
</dbReference>
<proteinExistence type="predicted"/>
<feature type="repeat" description="TPR" evidence="1">
    <location>
        <begin position="84"/>
        <end position="117"/>
    </location>
</feature>